<evidence type="ECO:0000313" key="2">
    <source>
        <dbReference type="EMBL" id="RQK79907.1"/>
    </source>
</evidence>
<evidence type="ECO:0000313" key="3">
    <source>
        <dbReference type="Proteomes" id="UP000283666"/>
    </source>
</evidence>
<dbReference type="EMBL" id="NWZY01000007">
    <property type="protein sequence ID" value="RQK79907.1"/>
    <property type="molecule type" value="Genomic_DNA"/>
</dbReference>
<keyword evidence="1" id="KW-0812">Transmembrane</keyword>
<keyword evidence="1" id="KW-0472">Membrane</keyword>
<gene>
    <name evidence="2" type="ORF">COH52_03945</name>
</gene>
<organism evidence="2 3">
    <name type="scientific">Neisseria meningitidis</name>
    <dbReference type="NCBI Taxonomy" id="487"/>
    <lineage>
        <taxon>Bacteria</taxon>
        <taxon>Pseudomonadati</taxon>
        <taxon>Pseudomonadota</taxon>
        <taxon>Betaproteobacteria</taxon>
        <taxon>Neisseriales</taxon>
        <taxon>Neisseriaceae</taxon>
        <taxon>Neisseria</taxon>
    </lineage>
</organism>
<dbReference type="AlphaFoldDB" id="A0A425B416"/>
<comment type="caution">
    <text evidence="2">The sequence shown here is derived from an EMBL/GenBank/DDBJ whole genome shotgun (WGS) entry which is preliminary data.</text>
</comment>
<dbReference type="Proteomes" id="UP000283666">
    <property type="component" value="Unassembled WGS sequence"/>
</dbReference>
<feature type="transmembrane region" description="Helical" evidence="1">
    <location>
        <begin position="154"/>
        <end position="174"/>
    </location>
</feature>
<name>A0A425B416_NEIME</name>
<accession>A0A425B416</accession>
<protein>
    <submittedName>
        <fullName evidence="2">Uncharacterized protein</fullName>
    </submittedName>
</protein>
<proteinExistence type="predicted"/>
<keyword evidence="1" id="KW-1133">Transmembrane helix</keyword>
<reference evidence="2 3" key="1">
    <citation type="submission" date="2017-09" db="EMBL/GenBank/DDBJ databases">
        <title>Phenotypic and genotypic characterization of Colombian isolates of Neisseria meningitidis recovered from invasive disease.</title>
        <authorList>
            <person name="Duarte C."/>
            <person name="Gabastou J.M."/>
            <person name="Moreno J."/>
        </authorList>
    </citation>
    <scope>NUCLEOTIDE SEQUENCE [LARGE SCALE GENOMIC DNA]</scope>
    <source>
        <strain evidence="2 3">INS-Nm1012</strain>
    </source>
</reference>
<sequence length="193" mass="22174">MASKIIWQNSYCYLTLFEGQMADLHQRSETVITGGGHHIGSYTNTLTQIFIIDKQGNQYTFGTMNWDIPMRVGNDLKVITICRNNWANGEIVLAQNISLNQISWSSERLKSAIKRVYFPFLKWGLVTLFVIPFILYFVLFVFIQPEPNSFIDTIFSLLMNVCQLGGFGSIIYGYHFCWRKAYSQANKSLAINL</sequence>
<evidence type="ECO:0000256" key="1">
    <source>
        <dbReference type="SAM" id="Phobius"/>
    </source>
</evidence>
<feature type="transmembrane region" description="Helical" evidence="1">
    <location>
        <begin position="120"/>
        <end position="142"/>
    </location>
</feature>
<dbReference type="RefSeq" id="WP_047923963.1">
    <property type="nucleotide sequence ID" value="NZ_CP015886.1"/>
</dbReference>